<feature type="signal peptide" evidence="4">
    <location>
        <begin position="1"/>
        <end position="21"/>
    </location>
</feature>
<sequence length="389" mass="40384">MSTARRKLTLGATALAVTLLAACSPGTTDDDGGSATSNGGSDSPVADVQADVETAMQPRDEISAPTEELPGDLSSLAGTTVYYVPLTAQISVFQLYGELLGAALAEADVDLQVCDGGSNPSQIAGCIDQAVGASAAAIVVDNIPYGMAANGLEAARASGIPVLIANQVVDPQLPADETLAYVSGPAPQMLASAADWIIADSNGEATVVIQKVTDNPSTLAYAEAAESEFADRCPDCTVVVNEVSATNFPLIPSSTSAAILSNPDVDYVLAEFEFFVQPTIGGIQQSGKANQIKIVTSAATLAGLQQLEEGNLLYANVGQDFSYQGWATADALFRLMLGGAEVPEYDIAYRLFSQENIGDIELTEDGEASGDWYGPTDYVDEFRALWGLS</sequence>
<dbReference type="EMBL" id="BAAAVV010000004">
    <property type="protein sequence ID" value="GAA3168233.1"/>
    <property type="molecule type" value="Genomic_DNA"/>
</dbReference>
<accession>A0ABP6P5Q7</accession>
<comment type="subcellular location">
    <subcellularLocation>
        <location evidence="1">Cell envelope</location>
    </subcellularLocation>
</comment>
<dbReference type="InterPro" id="IPR025997">
    <property type="entry name" value="SBP_2_dom"/>
</dbReference>
<dbReference type="RefSeq" id="WP_344688824.1">
    <property type="nucleotide sequence ID" value="NZ_BAAAVV010000004.1"/>
</dbReference>
<dbReference type="Gene3D" id="3.40.50.2300">
    <property type="match status" value="2"/>
</dbReference>
<dbReference type="PANTHER" id="PTHR46847:SF1">
    <property type="entry name" value="D-ALLOSE-BINDING PERIPLASMIC PROTEIN-RELATED"/>
    <property type="match status" value="1"/>
</dbReference>
<dbReference type="Proteomes" id="UP001499924">
    <property type="component" value="Unassembled WGS sequence"/>
</dbReference>
<keyword evidence="7" id="KW-1185">Reference proteome</keyword>
<evidence type="ECO:0000256" key="2">
    <source>
        <dbReference type="ARBA" id="ARBA00007639"/>
    </source>
</evidence>
<evidence type="ECO:0000256" key="1">
    <source>
        <dbReference type="ARBA" id="ARBA00004196"/>
    </source>
</evidence>
<dbReference type="InterPro" id="IPR028082">
    <property type="entry name" value="Peripla_BP_I"/>
</dbReference>
<feature type="domain" description="Periplasmic binding protein" evidence="5">
    <location>
        <begin position="82"/>
        <end position="338"/>
    </location>
</feature>
<evidence type="ECO:0000256" key="3">
    <source>
        <dbReference type="ARBA" id="ARBA00022729"/>
    </source>
</evidence>
<dbReference type="SUPFAM" id="SSF53822">
    <property type="entry name" value="Periplasmic binding protein-like I"/>
    <property type="match status" value="1"/>
</dbReference>
<comment type="similarity">
    <text evidence="2">Belongs to the bacterial solute-binding protein 2 family.</text>
</comment>
<dbReference type="Pfam" id="PF13407">
    <property type="entry name" value="Peripla_BP_4"/>
    <property type="match status" value="1"/>
</dbReference>
<evidence type="ECO:0000256" key="4">
    <source>
        <dbReference type="SAM" id="SignalP"/>
    </source>
</evidence>
<dbReference type="PANTHER" id="PTHR46847">
    <property type="entry name" value="D-ALLOSE-BINDING PERIPLASMIC PROTEIN-RELATED"/>
    <property type="match status" value="1"/>
</dbReference>
<protein>
    <recommendedName>
        <fullName evidence="5">Periplasmic binding protein domain-containing protein</fullName>
    </recommendedName>
</protein>
<proteinExistence type="inferred from homology"/>
<feature type="chain" id="PRO_5045156357" description="Periplasmic binding protein domain-containing protein" evidence="4">
    <location>
        <begin position="22"/>
        <end position="389"/>
    </location>
</feature>
<organism evidence="6 7">
    <name type="scientific">Blastococcus jejuensis</name>
    <dbReference type="NCBI Taxonomy" id="351224"/>
    <lineage>
        <taxon>Bacteria</taxon>
        <taxon>Bacillati</taxon>
        <taxon>Actinomycetota</taxon>
        <taxon>Actinomycetes</taxon>
        <taxon>Geodermatophilales</taxon>
        <taxon>Geodermatophilaceae</taxon>
        <taxon>Blastococcus</taxon>
    </lineage>
</organism>
<keyword evidence="3 4" id="KW-0732">Signal</keyword>
<comment type="caution">
    <text evidence="6">The sequence shown here is derived from an EMBL/GenBank/DDBJ whole genome shotgun (WGS) entry which is preliminary data.</text>
</comment>
<gene>
    <name evidence="6" type="ORF">GCM10010531_21320</name>
</gene>
<evidence type="ECO:0000259" key="5">
    <source>
        <dbReference type="Pfam" id="PF13407"/>
    </source>
</evidence>
<evidence type="ECO:0000313" key="7">
    <source>
        <dbReference type="Proteomes" id="UP001499924"/>
    </source>
</evidence>
<reference evidence="7" key="1">
    <citation type="journal article" date="2019" name="Int. J. Syst. Evol. Microbiol.">
        <title>The Global Catalogue of Microorganisms (GCM) 10K type strain sequencing project: providing services to taxonomists for standard genome sequencing and annotation.</title>
        <authorList>
            <consortium name="The Broad Institute Genomics Platform"/>
            <consortium name="The Broad Institute Genome Sequencing Center for Infectious Disease"/>
            <person name="Wu L."/>
            <person name="Ma J."/>
        </authorList>
    </citation>
    <scope>NUCLEOTIDE SEQUENCE [LARGE SCALE GENOMIC DNA]</scope>
    <source>
        <strain evidence="7">JCM 15614</strain>
    </source>
</reference>
<evidence type="ECO:0000313" key="6">
    <source>
        <dbReference type="EMBL" id="GAA3168233.1"/>
    </source>
</evidence>
<dbReference type="PROSITE" id="PS51257">
    <property type="entry name" value="PROKAR_LIPOPROTEIN"/>
    <property type="match status" value="1"/>
</dbReference>
<name>A0ABP6P5Q7_9ACTN</name>